<evidence type="ECO:0000256" key="1">
    <source>
        <dbReference type="SAM" id="Phobius"/>
    </source>
</evidence>
<feature type="transmembrane region" description="Helical" evidence="1">
    <location>
        <begin position="31"/>
        <end position="51"/>
    </location>
</feature>
<evidence type="ECO:0000313" key="2">
    <source>
        <dbReference type="EMBL" id="PLW75388.1"/>
    </source>
</evidence>
<reference evidence="2 3" key="1">
    <citation type="submission" date="2018-01" db="EMBL/GenBank/DDBJ databases">
        <title>The draft genome sequence of Cohaesibacter sp. H1304.</title>
        <authorList>
            <person name="Wang N.-N."/>
            <person name="Du Z.-J."/>
        </authorList>
    </citation>
    <scope>NUCLEOTIDE SEQUENCE [LARGE SCALE GENOMIC DNA]</scope>
    <source>
        <strain evidence="2 3">H1304</strain>
    </source>
</reference>
<sequence>MGALRFGDGIFGWVVVAVIILQALFEWTSMAWIHWPLMVSVALIVLMMAMNATRAGKIFLLVCASLTVALLFTHAAWKEVLWVAVENVGFLASFFSALTILRNAASSSQAMSKAGNFLAAQPPGRRYISLSFGTQIFALLLNFGSIQLLGTLALSSADAEPDEEVRKIRTRRMLLAIQRGFVSALPWSPMSLSTAMAVATIPGISWSMIALPGLVSSAILLGTGWALDTLFKPRRPQSRSSRFKTELRWTVLLPLAVLLLVIMAPVLAIELLMDIRIVGIVLVVVPLLSIGWLCIQLKNRSMVGQRLIKYIHTELPAFRSDLLLLMSAGYIGVVGSSLLVPLLEQAGINLSILPPWLLLLALLWIMPVFGQLGANPILTLSLVAPLLPDAALMGMAPSAFAVALLCGWALTGLTSPFTATNMLIGRFGSIPTNDVGRVWNRSYFLISVTFLSIWALIYAYWLA</sequence>
<evidence type="ECO:0008006" key="4">
    <source>
        <dbReference type="Google" id="ProtNLM"/>
    </source>
</evidence>
<keyword evidence="1" id="KW-0472">Membrane</keyword>
<feature type="transmembrane region" description="Helical" evidence="1">
    <location>
        <begin position="322"/>
        <end position="343"/>
    </location>
</feature>
<evidence type="ECO:0000313" key="3">
    <source>
        <dbReference type="Proteomes" id="UP000234881"/>
    </source>
</evidence>
<feature type="transmembrane region" description="Helical" evidence="1">
    <location>
        <begin position="275"/>
        <end position="295"/>
    </location>
</feature>
<comment type="caution">
    <text evidence="2">The sequence shown here is derived from an EMBL/GenBank/DDBJ whole genome shotgun (WGS) entry which is preliminary data.</text>
</comment>
<feature type="transmembrane region" description="Helical" evidence="1">
    <location>
        <begin position="247"/>
        <end position="269"/>
    </location>
</feature>
<feature type="transmembrane region" description="Helical" evidence="1">
    <location>
        <begin position="7"/>
        <end position="25"/>
    </location>
</feature>
<protein>
    <recommendedName>
        <fullName evidence="4">C4-dicarboxylate ABC transporter</fullName>
    </recommendedName>
</protein>
<feature type="transmembrane region" description="Helical" evidence="1">
    <location>
        <begin position="58"/>
        <end position="77"/>
    </location>
</feature>
<name>A0A2N5XLT4_9HYPH</name>
<dbReference type="EMBL" id="PKUQ01000052">
    <property type="protein sequence ID" value="PLW75388.1"/>
    <property type="molecule type" value="Genomic_DNA"/>
</dbReference>
<accession>A0A2N5XLT4</accession>
<keyword evidence="3" id="KW-1185">Reference proteome</keyword>
<dbReference type="AlphaFoldDB" id="A0A2N5XLT4"/>
<feature type="transmembrane region" description="Helical" evidence="1">
    <location>
        <begin position="443"/>
        <end position="462"/>
    </location>
</feature>
<dbReference type="Proteomes" id="UP000234881">
    <property type="component" value="Unassembled WGS sequence"/>
</dbReference>
<dbReference type="RefSeq" id="WP_101535541.1">
    <property type="nucleotide sequence ID" value="NZ_JBFHIU010000029.1"/>
</dbReference>
<proteinExistence type="predicted"/>
<dbReference type="OrthoDB" id="7832851at2"/>
<gene>
    <name evidence="2" type="ORF">C0081_20180</name>
</gene>
<keyword evidence="1" id="KW-1133">Transmembrane helix</keyword>
<keyword evidence="1" id="KW-0812">Transmembrane</keyword>
<feature type="transmembrane region" description="Helical" evidence="1">
    <location>
        <begin position="83"/>
        <end position="101"/>
    </location>
</feature>
<organism evidence="2 3">
    <name type="scientific">Cohaesibacter celericrescens</name>
    <dbReference type="NCBI Taxonomy" id="2067669"/>
    <lineage>
        <taxon>Bacteria</taxon>
        <taxon>Pseudomonadati</taxon>
        <taxon>Pseudomonadota</taxon>
        <taxon>Alphaproteobacteria</taxon>
        <taxon>Hyphomicrobiales</taxon>
        <taxon>Cohaesibacteraceae</taxon>
    </lineage>
</organism>
<feature type="transmembrane region" description="Helical" evidence="1">
    <location>
        <begin position="355"/>
        <end position="378"/>
    </location>
</feature>
<feature type="transmembrane region" description="Helical" evidence="1">
    <location>
        <begin position="390"/>
        <end position="410"/>
    </location>
</feature>
<feature type="transmembrane region" description="Helical" evidence="1">
    <location>
        <begin position="204"/>
        <end position="227"/>
    </location>
</feature>